<gene>
    <name evidence="1" type="ORF">TRIUR3_02188</name>
</gene>
<dbReference type="EMBL" id="KD291413">
    <property type="protein sequence ID" value="EMS45050.1"/>
    <property type="molecule type" value="Genomic_DNA"/>
</dbReference>
<reference evidence="1" key="1">
    <citation type="journal article" date="2013" name="Nature">
        <title>Draft genome of the wheat A-genome progenitor Triticum urartu.</title>
        <authorList>
            <person name="Ling H.Q."/>
            <person name="Zhao S."/>
            <person name="Liu D."/>
            <person name="Wang J."/>
            <person name="Sun H."/>
            <person name="Zhang C."/>
            <person name="Fan H."/>
            <person name="Li D."/>
            <person name="Dong L."/>
            <person name="Tao Y."/>
            <person name="Gao C."/>
            <person name="Wu H."/>
            <person name="Li Y."/>
            <person name="Cui Y."/>
            <person name="Guo X."/>
            <person name="Zheng S."/>
            <person name="Wang B."/>
            <person name="Yu K."/>
            <person name="Liang Q."/>
            <person name="Yang W."/>
            <person name="Lou X."/>
            <person name="Chen J."/>
            <person name="Feng M."/>
            <person name="Jian J."/>
            <person name="Zhang X."/>
            <person name="Luo G."/>
            <person name="Jiang Y."/>
            <person name="Liu J."/>
            <person name="Wang Z."/>
            <person name="Sha Y."/>
            <person name="Zhang B."/>
            <person name="Wu H."/>
            <person name="Tang D."/>
            <person name="Shen Q."/>
            <person name="Xue P."/>
            <person name="Zou S."/>
            <person name="Wang X."/>
            <person name="Liu X."/>
            <person name="Wang F."/>
            <person name="Yang Y."/>
            <person name="An X."/>
            <person name="Dong Z."/>
            <person name="Zhang K."/>
            <person name="Zhang X."/>
            <person name="Luo M.C."/>
            <person name="Dvorak J."/>
            <person name="Tong Y."/>
            <person name="Wang J."/>
            <person name="Yang H."/>
            <person name="Li Z."/>
            <person name="Wang D."/>
            <person name="Zhang A."/>
            <person name="Wang J."/>
        </authorList>
    </citation>
    <scope>NUCLEOTIDE SEQUENCE</scope>
</reference>
<name>M7YYD4_TRIUA</name>
<accession>M7YYD4</accession>
<protein>
    <submittedName>
        <fullName evidence="1">Uncharacterized protein</fullName>
    </submittedName>
</protein>
<organism evidence="1">
    <name type="scientific">Triticum urartu</name>
    <name type="common">Red wild einkorn</name>
    <name type="synonym">Crithodium urartu</name>
    <dbReference type="NCBI Taxonomy" id="4572"/>
    <lineage>
        <taxon>Eukaryota</taxon>
        <taxon>Viridiplantae</taxon>
        <taxon>Streptophyta</taxon>
        <taxon>Embryophyta</taxon>
        <taxon>Tracheophyta</taxon>
        <taxon>Spermatophyta</taxon>
        <taxon>Magnoliopsida</taxon>
        <taxon>Liliopsida</taxon>
        <taxon>Poales</taxon>
        <taxon>Poaceae</taxon>
        <taxon>BOP clade</taxon>
        <taxon>Pooideae</taxon>
        <taxon>Triticodae</taxon>
        <taxon>Triticeae</taxon>
        <taxon>Triticinae</taxon>
        <taxon>Triticum</taxon>
    </lineage>
</organism>
<proteinExistence type="predicted"/>
<evidence type="ECO:0000313" key="1">
    <source>
        <dbReference type="EMBL" id="EMS45050.1"/>
    </source>
</evidence>
<dbReference type="AlphaFoldDB" id="M7YYD4"/>
<sequence>MAIIFLCCFLPCSVAIQVHPDGDHEGVGPPSPKPGSPWKKLPPPHRKTLQAVANAPPCVYIWTKELIRKIFQKEIVQEWVHRRRSLGQGATGAPGAIAPPFRHHRRTGRPCWLVQQTPRKITNGQVRMPLKLWAGAVNKPCPEFGHAS</sequence>